<organism evidence="2 3">
    <name type="scientific">Gemmata obscuriglobus</name>
    <dbReference type="NCBI Taxonomy" id="114"/>
    <lineage>
        <taxon>Bacteria</taxon>
        <taxon>Pseudomonadati</taxon>
        <taxon>Planctomycetota</taxon>
        <taxon>Planctomycetia</taxon>
        <taxon>Gemmatales</taxon>
        <taxon>Gemmataceae</taxon>
        <taxon>Gemmata</taxon>
    </lineage>
</organism>
<gene>
    <name evidence="2" type="ORF">C1280_02925</name>
</gene>
<protein>
    <submittedName>
        <fullName evidence="2">Uncharacterized protein</fullName>
    </submittedName>
</protein>
<feature type="transmembrane region" description="Helical" evidence="1">
    <location>
        <begin position="20"/>
        <end position="38"/>
    </location>
</feature>
<proteinExistence type="predicted"/>
<evidence type="ECO:0000313" key="2">
    <source>
        <dbReference type="EMBL" id="AWM36063.1"/>
    </source>
</evidence>
<keyword evidence="3" id="KW-1185">Reference proteome</keyword>
<dbReference type="Proteomes" id="UP000245802">
    <property type="component" value="Chromosome"/>
</dbReference>
<name>A0A2Z3GQF7_9BACT</name>
<evidence type="ECO:0000313" key="3">
    <source>
        <dbReference type="Proteomes" id="UP000245802"/>
    </source>
</evidence>
<accession>A0A2Z3GQF7</accession>
<keyword evidence="1" id="KW-1133">Transmembrane helix</keyword>
<dbReference type="EMBL" id="CP025958">
    <property type="protein sequence ID" value="AWM36063.1"/>
    <property type="molecule type" value="Genomic_DNA"/>
</dbReference>
<keyword evidence="1" id="KW-0812">Transmembrane</keyword>
<dbReference type="KEGG" id="gog:C1280_02925"/>
<sequence>MSSGGRNSRPRDLSLGWVLWFWALCAVQSLFAGAAVLSRGTRCGHFATLPWVRVAVIVVMCVLPAWYIVPRVRGRHSPTAPRMGWGKAMFLWPLLAVLGCGCLLDIAQTIREACR</sequence>
<keyword evidence="1" id="KW-0472">Membrane</keyword>
<feature type="transmembrane region" description="Helical" evidence="1">
    <location>
        <begin position="50"/>
        <end position="69"/>
    </location>
</feature>
<reference evidence="2 3" key="1">
    <citation type="submission" date="2018-01" db="EMBL/GenBank/DDBJ databases">
        <title>G. obscuriglobus.</title>
        <authorList>
            <person name="Franke J."/>
            <person name="Blomberg W."/>
            <person name="Selmecki A."/>
        </authorList>
    </citation>
    <scope>NUCLEOTIDE SEQUENCE [LARGE SCALE GENOMIC DNA]</scope>
    <source>
        <strain evidence="2 3">DSM 5831</strain>
    </source>
</reference>
<feature type="transmembrane region" description="Helical" evidence="1">
    <location>
        <begin position="89"/>
        <end position="107"/>
    </location>
</feature>
<evidence type="ECO:0000256" key="1">
    <source>
        <dbReference type="SAM" id="Phobius"/>
    </source>
</evidence>
<dbReference type="AlphaFoldDB" id="A0A2Z3GQF7"/>